<sequence length="61" mass="6685">MMRSPGDNVQNGNNRFTSSFSLANNGRYIVRDAADAPEDVALARIPDSQGSEVRRCVMPDD</sequence>
<gene>
    <name evidence="2" type="ORF">BN2475_80004</name>
</gene>
<dbReference type="Proteomes" id="UP000187012">
    <property type="component" value="Unassembled WGS sequence"/>
</dbReference>
<feature type="compositionally biased region" description="Basic and acidic residues" evidence="1">
    <location>
        <begin position="52"/>
        <end position="61"/>
    </location>
</feature>
<organism evidence="2 3">
    <name type="scientific">Paraburkholderia ribeironis</name>
    <dbReference type="NCBI Taxonomy" id="1247936"/>
    <lineage>
        <taxon>Bacteria</taxon>
        <taxon>Pseudomonadati</taxon>
        <taxon>Pseudomonadota</taxon>
        <taxon>Betaproteobacteria</taxon>
        <taxon>Burkholderiales</taxon>
        <taxon>Burkholderiaceae</taxon>
        <taxon>Paraburkholderia</taxon>
    </lineage>
</organism>
<name>A0A1N7RM40_9BURK</name>
<dbReference type="AlphaFoldDB" id="A0A1N7RM40"/>
<dbReference type="STRING" id="1247936.BN2475_80004"/>
<feature type="region of interest" description="Disordered" evidence="1">
    <location>
        <begin position="42"/>
        <end position="61"/>
    </location>
</feature>
<evidence type="ECO:0000313" key="2">
    <source>
        <dbReference type="EMBL" id="SIT36166.1"/>
    </source>
</evidence>
<protein>
    <submittedName>
        <fullName evidence="2">Uncharacterized protein</fullName>
    </submittedName>
</protein>
<evidence type="ECO:0000256" key="1">
    <source>
        <dbReference type="SAM" id="MobiDB-lite"/>
    </source>
</evidence>
<evidence type="ECO:0000313" key="3">
    <source>
        <dbReference type="Proteomes" id="UP000187012"/>
    </source>
</evidence>
<proteinExistence type="predicted"/>
<reference evidence="2 3" key="1">
    <citation type="submission" date="2016-12" db="EMBL/GenBank/DDBJ databases">
        <authorList>
            <person name="Song W.-J."/>
            <person name="Kurnit D.M."/>
        </authorList>
    </citation>
    <scope>NUCLEOTIDE SEQUENCE [LARGE SCALE GENOMIC DNA]</scope>
    <source>
        <strain evidence="2 3">STM7296</strain>
    </source>
</reference>
<keyword evidence="3" id="KW-1185">Reference proteome</keyword>
<accession>A0A1N7RM40</accession>
<dbReference type="EMBL" id="CYGX02000008">
    <property type="protein sequence ID" value="SIT36166.1"/>
    <property type="molecule type" value="Genomic_DNA"/>
</dbReference>